<keyword evidence="8" id="KW-0961">Cell wall biogenesis/degradation</keyword>
<keyword evidence="6" id="KW-0573">Peptidoglycan synthesis</keyword>
<evidence type="ECO:0000256" key="3">
    <source>
        <dbReference type="ARBA" id="ARBA00022741"/>
    </source>
</evidence>
<reference evidence="13 14" key="1">
    <citation type="submission" date="2021-07" db="EMBL/GenBank/DDBJ databases">
        <title>Stakelama flava sp. nov., a novel endophytic bacterium isolated from branch of Kandelia candel.</title>
        <authorList>
            <person name="Tuo L."/>
        </authorList>
    </citation>
    <scope>NUCLEOTIDE SEQUENCE [LARGE SCALE GENOMIC DNA]</scope>
    <source>
        <strain evidence="13 14">CBK3Z-3</strain>
    </source>
</reference>
<keyword evidence="9" id="KW-1133">Transmembrane helix</keyword>
<evidence type="ECO:0000259" key="10">
    <source>
        <dbReference type="Pfam" id="PF01225"/>
    </source>
</evidence>
<dbReference type="PANTHER" id="PTHR43445:SF3">
    <property type="entry name" value="UDP-N-ACETYLMURAMATE--L-ALANINE LIGASE"/>
    <property type="match status" value="1"/>
</dbReference>
<sequence>METGKSYFFVGIGGSGMMPLAMILAGRGAMVAGSDRSLDAGRVPAKFEALEKRGIRLFPQDGSGISDAQQVVVASAAVEDSVPDMVRACEVGATRMSRPELLSRLFNDSVRRIGVAGTSGKSTVTGMIGWIFDRAGRDPTVMNGAVMTNFADSQAPFASALVGEGDAFISEVDESDGSIALYNPTIAVLNNVSHDHKSMEELRTLFGDFVGRADAAVINTGDPESAAIAAGLDREMVLTFAVDRDANLTARNLKPEPFAISFDLYIAGDFRQTVRLSVPGRHNVENALAALGAALASSIPPPRAVPALESFTGLRRRFERVGEANGVAVIDDFGHNPEKIAATINTLHEFPGRLLLLFQPHGYGPLKVMRRELVAIFAQKLKRGDMLVLPDPVYQGGTVTRDVTSADIVADLAPAGIDARHIPDRDAAAAHLVASAKPGDRIVVMGARDDTLSLLAKRMLDDLNR</sequence>
<feature type="domain" description="Mur ligase N-terminal catalytic" evidence="10">
    <location>
        <begin position="9"/>
        <end position="107"/>
    </location>
</feature>
<gene>
    <name evidence="13" type="ORF">KY084_12670</name>
</gene>
<evidence type="ECO:0000256" key="9">
    <source>
        <dbReference type="SAM" id="Phobius"/>
    </source>
</evidence>
<evidence type="ECO:0000256" key="2">
    <source>
        <dbReference type="ARBA" id="ARBA00022618"/>
    </source>
</evidence>
<evidence type="ECO:0000256" key="1">
    <source>
        <dbReference type="ARBA" id="ARBA00022598"/>
    </source>
</evidence>
<dbReference type="InterPro" id="IPR004101">
    <property type="entry name" value="Mur_ligase_C"/>
</dbReference>
<dbReference type="Pfam" id="PF08245">
    <property type="entry name" value="Mur_ligase_M"/>
    <property type="match status" value="1"/>
</dbReference>
<organism evidence="13 14">
    <name type="scientific">Stakelama flava</name>
    <dbReference type="NCBI Taxonomy" id="2860338"/>
    <lineage>
        <taxon>Bacteria</taxon>
        <taxon>Pseudomonadati</taxon>
        <taxon>Pseudomonadota</taxon>
        <taxon>Alphaproteobacteria</taxon>
        <taxon>Sphingomonadales</taxon>
        <taxon>Sphingomonadaceae</taxon>
        <taxon>Stakelama</taxon>
    </lineage>
</organism>
<evidence type="ECO:0000256" key="8">
    <source>
        <dbReference type="ARBA" id="ARBA00023316"/>
    </source>
</evidence>
<evidence type="ECO:0000259" key="11">
    <source>
        <dbReference type="Pfam" id="PF02875"/>
    </source>
</evidence>
<feature type="transmembrane region" description="Helical" evidence="9">
    <location>
        <begin position="6"/>
        <end position="26"/>
    </location>
</feature>
<evidence type="ECO:0000313" key="14">
    <source>
        <dbReference type="Proteomes" id="UP001197214"/>
    </source>
</evidence>
<keyword evidence="14" id="KW-1185">Reference proteome</keyword>
<feature type="domain" description="Mur ligase C-terminal" evidence="11">
    <location>
        <begin position="316"/>
        <end position="448"/>
    </location>
</feature>
<evidence type="ECO:0000256" key="7">
    <source>
        <dbReference type="ARBA" id="ARBA00023306"/>
    </source>
</evidence>
<accession>A0ABS6XNE1</accession>
<dbReference type="InterPro" id="IPR000713">
    <property type="entry name" value="Mur_ligase_N"/>
</dbReference>
<dbReference type="GO" id="GO:0016874">
    <property type="term" value="F:ligase activity"/>
    <property type="evidence" value="ECO:0007669"/>
    <property type="project" value="UniProtKB-KW"/>
</dbReference>
<dbReference type="PANTHER" id="PTHR43445">
    <property type="entry name" value="UDP-N-ACETYLMURAMATE--L-ALANINE LIGASE-RELATED"/>
    <property type="match status" value="1"/>
</dbReference>
<feature type="domain" description="Mur ligase central" evidence="12">
    <location>
        <begin position="115"/>
        <end position="294"/>
    </location>
</feature>
<dbReference type="Proteomes" id="UP001197214">
    <property type="component" value="Unassembled WGS sequence"/>
</dbReference>
<evidence type="ECO:0000256" key="4">
    <source>
        <dbReference type="ARBA" id="ARBA00022840"/>
    </source>
</evidence>
<protein>
    <submittedName>
        <fullName evidence="13">UDP-N-acetylmuramate--alanine ligase</fullName>
    </submittedName>
</protein>
<keyword evidence="2" id="KW-0132">Cell division</keyword>
<keyword evidence="1 13" id="KW-0436">Ligase</keyword>
<dbReference type="InterPro" id="IPR013221">
    <property type="entry name" value="Mur_ligase_cen"/>
</dbReference>
<evidence type="ECO:0000256" key="6">
    <source>
        <dbReference type="ARBA" id="ARBA00022984"/>
    </source>
</evidence>
<dbReference type="EMBL" id="JAHWZX010000012">
    <property type="protein sequence ID" value="MBW4331724.1"/>
    <property type="molecule type" value="Genomic_DNA"/>
</dbReference>
<comment type="caution">
    <text evidence="13">The sequence shown here is derived from an EMBL/GenBank/DDBJ whole genome shotgun (WGS) entry which is preliminary data.</text>
</comment>
<proteinExistence type="predicted"/>
<keyword evidence="9" id="KW-0812">Transmembrane</keyword>
<dbReference type="Pfam" id="PF01225">
    <property type="entry name" value="Mur_ligase"/>
    <property type="match status" value="1"/>
</dbReference>
<evidence type="ECO:0000259" key="12">
    <source>
        <dbReference type="Pfam" id="PF08245"/>
    </source>
</evidence>
<evidence type="ECO:0000256" key="5">
    <source>
        <dbReference type="ARBA" id="ARBA00022960"/>
    </source>
</evidence>
<evidence type="ECO:0000313" key="13">
    <source>
        <dbReference type="EMBL" id="MBW4331724.1"/>
    </source>
</evidence>
<dbReference type="RefSeq" id="WP_219238879.1">
    <property type="nucleotide sequence ID" value="NZ_JAHWZX010000012.1"/>
</dbReference>
<keyword evidence="7" id="KW-0131">Cell cycle</keyword>
<keyword evidence="3" id="KW-0547">Nucleotide-binding</keyword>
<keyword evidence="9" id="KW-0472">Membrane</keyword>
<keyword evidence="4" id="KW-0067">ATP-binding</keyword>
<keyword evidence="5" id="KW-0133">Cell shape</keyword>
<dbReference type="InterPro" id="IPR050061">
    <property type="entry name" value="MurCDEF_pg_biosynth"/>
</dbReference>
<dbReference type="Pfam" id="PF02875">
    <property type="entry name" value="Mur_ligase_C"/>
    <property type="match status" value="1"/>
</dbReference>
<name>A0ABS6XNE1_9SPHN</name>